<feature type="compositionally biased region" description="Basic and acidic residues" evidence="1">
    <location>
        <begin position="275"/>
        <end position="292"/>
    </location>
</feature>
<protein>
    <submittedName>
        <fullName evidence="2">TeaA receptor TeaR</fullName>
    </submittedName>
</protein>
<gene>
    <name evidence="2" type="ORF">NKR23_g10026</name>
</gene>
<feature type="compositionally biased region" description="Low complexity" evidence="1">
    <location>
        <begin position="366"/>
        <end position="378"/>
    </location>
</feature>
<feature type="region of interest" description="Disordered" evidence="1">
    <location>
        <begin position="1"/>
        <end position="155"/>
    </location>
</feature>
<feature type="compositionally biased region" description="Low complexity" evidence="1">
    <location>
        <begin position="1"/>
        <end position="19"/>
    </location>
</feature>
<keyword evidence="2" id="KW-0675">Receptor</keyword>
<feature type="compositionally biased region" description="Polar residues" evidence="1">
    <location>
        <begin position="296"/>
        <end position="317"/>
    </location>
</feature>
<sequence length="548" mass="59334">MAAMSAAPTATTLTPPSSSHGNGYSWNISTGHSEHPAQDQNPSKFDNTNAFSKSPYSSQNGYPGAYSTSSWSGMDAPLKKQGATEPFPGSKDTSTYLGPAQQLERKPSSIREPVISTDAVSDLYGGGRNGQTGDIPHKRTKGAAYGGDDEDENSKWIHRDKLARIESQELQAAGIILPKARARSKPRRDPSQEKMNGHRKAPEGGEQLVSRSRKNSTIASEPKTPSADPVPVPSWDLRLPEEVEEEEERTYWVSPSNAPTRIPIAKTSPLPIPVEHIERDTPMLRRRDHSPGEDVNSISYPKTRARSSSAKESTSLPALSPAKRSATDLSPKKTTPVAAGRKTSAPAKANSAAGRPKTRNGPAKDSGSSSGGTRPSTRSGERELSRDLSPGAVSAKQPEGDPPWMVSAYRPDPRLPPDQQLLPTVARRLQQEKWEREGKFGNIYDREFRPLTDEGFMDPPPVAESSHAAENQESEKPDEWPLKAEAKSPSSLQPPGRANSYSTIPKIQDKPGMSPLASPRTPMQPSPVRVPEPQEDEKKGGCGCCVVM</sequence>
<dbReference type="Proteomes" id="UP001174694">
    <property type="component" value="Unassembled WGS sequence"/>
</dbReference>
<feature type="compositionally biased region" description="Basic and acidic residues" evidence="1">
    <location>
        <begin position="187"/>
        <end position="203"/>
    </location>
</feature>
<accession>A0AA38VJ97</accession>
<feature type="compositionally biased region" description="Basic and acidic residues" evidence="1">
    <location>
        <begin position="429"/>
        <end position="452"/>
    </location>
</feature>
<evidence type="ECO:0000256" key="1">
    <source>
        <dbReference type="SAM" id="MobiDB-lite"/>
    </source>
</evidence>
<name>A0AA38VJ97_9PEZI</name>
<feature type="compositionally biased region" description="Polar residues" evidence="1">
    <location>
        <begin position="488"/>
        <end position="505"/>
    </location>
</feature>
<reference evidence="2" key="1">
    <citation type="submission" date="2022-07" db="EMBL/GenBank/DDBJ databases">
        <title>Fungi with potential for degradation of polypropylene.</title>
        <authorList>
            <person name="Gostincar C."/>
        </authorList>
    </citation>
    <scope>NUCLEOTIDE SEQUENCE</scope>
    <source>
        <strain evidence="2">EXF-13308</strain>
    </source>
</reference>
<feature type="compositionally biased region" description="Polar residues" evidence="1">
    <location>
        <begin position="38"/>
        <end position="72"/>
    </location>
</feature>
<feature type="compositionally biased region" description="Polar residues" evidence="1">
    <location>
        <begin position="20"/>
        <end position="31"/>
    </location>
</feature>
<feature type="region of interest" description="Disordered" evidence="1">
    <location>
        <begin position="168"/>
        <end position="543"/>
    </location>
</feature>
<comment type="caution">
    <text evidence="2">The sequence shown here is derived from an EMBL/GenBank/DDBJ whole genome shotgun (WGS) entry which is preliminary data.</text>
</comment>
<evidence type="ECO:0000313" key="3">
    <source>
        <dbReference type="Proteomes" id="UP001174694"/>
    </source>
</evidence>
<dbReference type="EMBL" id="JANBVO010000042">
    <property type="protein sequence ID" value="KAJ9134666.1"/>
    <property type="molecule type" value="Genomic_DNA"/>
</dbReference>
<keyword evidence="3" id="KW-1185">Reference proteome</keyword>
<proteinExistence type="predicted"/>
<dbReference type="AlphaFoldDB" id="A0AA38VJ97"/>
<organism evidence="2 3">
    <name type="scientific">Pleurostoma richardsiae</name>
    <dbReference type="NCBI Taxonomy" id="41990"/>
    <lineage>
        <taxon>Eukaryota</taxon>
        <taxon>Fungi</taxon>
        <taxon>Dikarya</taxon>
        <taxon>Ascomycota</taxon>
        <taxon>Pezizomycotina</taxon>
        <taxon>Sordariomycetes</taxon>
        <taxon>Sordariomycetidae</taxon>
        <taxon>Calosphaeriales</taxon>
        <taxon>Pleurostomataceae</taxon>
        <taxon>Pleurostoma</taxon>
    </lineage>
</organism>
<evidence type="ECO:0000313" key="2">
    <source>
        <dbReference type="EMBL" id="KAJ9134666.1"/>
    </source>
</evidence>
<feature type="compositionally biased region" description="Basic and acidic residues" evidence="1">
    <location>
        <begin position="473"/>
        <end position="486"/>
    </location>
</feature>